<dbReference type="PROSITE" id="PS50011">
    <property type="entry name" value="PROTEIN_KINASE_DOM"/>
    <property type="match status" value="1"/>
</dbReference>
<comment type="caution">
    <text evidence="6">The sequence shown here is derived from an EMBL/GenBank/DDBJ whole genome shotgun (WGS) entry which is preliminary data.</text>
</comment>
<protein>
    <recommendedName>
        <fullName evidence="2">non-specific serine/threonine protein kinase</fullName>
        <ecNumber evidence="2">2.7.11.1</ecNumber>
    </recommendedName>
</protein>
<dbReference type="OrthoDB" id="2914378at2759"/>
<evidence type="ECO:0000256" key="2">
    <source>
        <dbReference type="ARBA" id="ARBA00012513"/>
    </source>
</evidence>
<accession>A0A852IHY3</accession>
<dbReference type="PANTHER" id="PTHR45832:SF22">
    <property type="entry name" value="SERINE_THREONINE-PROTEIN KINASE SAMKA-RELATED"/>
    <property type="match status" value="1"/>
</dbReference>
<dbReference type="InterPro" id="IPR011009">
    <property type="entry name" value="Kinase-like_dom_sf"/>
</dbReference>
<keyword evidence="3" id="KW-0547">Nucleotide-binding</keyword>
<dbReference type="Proteomes" id="UP000627253">
    <property type="component" value="Unassembled WGS sequence"/>
</dbReference>
<feature type="domain" description="Protein kinase" evidence="5">
    <location>
        <begin position="1"/>
        <end position="139"/>
    </location>
</feature>
<dbReference type="EMBL" id="WAAF01001350">
    <property type="protein sequence ID" value="NXX38648.1"/>
    <property type="molecule type" value="Genomic_DNA"/>
</dbReference>
<dbReference type="SMART" id="SM00220">
    <property type="entry name" value="S_TKc"/>
    <property type="match status" value="1"/>
</dbReference>
<evidence type="ECO:0000256" key="3">
    <source>
        <dbReference type="ARBA" id="ARBA00022741"/>
    </source>
</evidence>
<sequence>SYVVGSELWLVLEYLAGGSLDDVLTTMYMEEGQIAAVCRECLFSILQCLDFLHSNGIIHRDIKSCLLGMDGSVKLDLSFFSTGFGLFVPFTPEQNKRATYCGTPNWMAPEMVEAEPYSLKIDIWSLGIPTIEMTEGEPQ</sequence>
<keyword evidence="7" id="KW-1185">Reference proteome</keyword>
<evidence type="ECO:0000256" key="1">
    <source>
        <dbReference type="ARBA" id="ARBA00008874"/>
    </source>
</evidence>
<dbReference type="Pfam" id="PF00069">
    <property type="entry name" value="Pkinase"/>
    <property type="match status" value="1"/>
</dbReference>
<dbReference type="EC" id="2.7.11.1" evidence="2"/>
<dbReference type="InterPro" id="IPR000719">
    <property type="entry name" value="Prot_kinase_dom"/>
</dbReference>
<organism evidence="6 7">
    <name type="scientific">Tricholaema leucomelas</name>
    <name type="common">pied barbet</name>
    <dbReference type="NCBI Taxonomy" id="240729"/>
    <lineage>
        <taxon>Eukaryota</taxon>
        <taxon>Metazoa</taxon>
        <taxon>Chordata</taxon>
        <taxon>Craniata</taxon>
        <taxon>Vertebrata</taxon>
        <taxon>Euteleostomi</taxon>
        <taxon>Archelosauria</taxon>
        <taxon>Archosauria</taxon>
        <taxon>Dinosauria</taxon>
        <taxon>Saurischia</taxon>
        <taxon>Theropoda</taxon>
        <taxon>Coelurosauria</taxon>
        <taxon>Aves</taxon>
        <taxon>Neognathae</taxon>
        <taxon>Neoaves</taxon>
        <taxon>Telluraves</taxon>
        <taxon>Coraciimorphae</taxon>
        <taxon>Piciformes</taxon>
        <taxon>Lybiidae</taxon>
        <taxon>Tricholaema lacrymosa</taxon>
    </lineage>
</organism>
<evidence type="ECO:0000313" key="7">
    <source>
        <dbReference type="Proteomes" id="UP000627253"/>
    </source>
</evidence>
<comment type="similarity">
    <text evidence="1">Belongs to the protein kinase superfamily. STE Ser/Thr protein kinase family. STE20 subfamily.</text>
</comment>
<keyword evidence="6" id="KW-0418">Kinase</keyword>
<evidence type="ECO:0000313" key="6">
    <source>
        <dbReference type="EMBL" id="NXX38648.1"/>
    </source>
</evidence>
<dbReference type="GO" id="GO:0005524">
    <property type="term" value="F:ATP binding"/>
    <property type="evidence" value="ECO:0007669"/>
    <property type="project" value="UniProtKB-KW"/>
</dbReference>
<keyword evidence="6" id="KW-0808">Transferase</keyword>
<gene>
    <name evidence="6" type="primary">Pak3_0</name>
    <name evidence="6" type="ORF">TRILEU_R09644</name>
</gene>
<feature type="non-terminal residue" evidence="6">
    <location>
        <position position="139"/>
    </location>
</feature>
<feature type="non-terminal residue" evidence="6">
    <location>
        <position position="1"/>
    </location>
</feature>
<reference evidence="6" key="1">
    <citation type="submission" date="2020-02" db="EMBL/GenBank/DDBJ databases">
        <title>Bird 10,000 Genomes (B10K) Project - Family phase.</title>
        <authorList>
            <person name="Zhang G."/>
        </authorList>
    </citation>
    <scope>NUCLEOTIDE SEQUENCE</scope>
    <source>
        <strain evidence="6">B10K-DU-002-37</strain>
        <tissue evidence="6">Muscle</tissue>
    </source>
</reference>
<dbReference type="GO" id="GO:0004674">
    <property type="term" value="F:protein serine/threonine kinase activity"/>
    <property type="evidence" value="ECO:0007669"/>
    <property type="project" value="UniProtKB-EC"/>
</dbReference>
<dbReference type="SUPFAM" id="SSF56112">
    <property type="entry name" value="Protein kinase-like (PK-like)"/>
    <property type="match status" value="1"/>
</dbReference>
<name>A0A852IHY3_9PICI</name>
<proteinExistence type="inferred from homology"/>
<dbReference type="Gene3D" id="1.10.510.10">
    <property type="entry name" value="Transferase(Phosphotransferase) domain 1"/>
    <property type="match status" value="1"/>
</dbReference>
<evidence type="ECO:0000256" key="4">
    <source>
        <dbReference type="ARBA" id="ARBA00022840"/>
    </source>
</evidence>
<dbReference type="AlphaFoldDB" id="A0A852IHY3"/>
<dbReference type="PANTHER" id="PTHR45832">
    <property type="entry name" value="SERINE/THREONINE-PROTEIN KINASE SAMKA-RELATED-RELATED"/>
    <property type="match status" value="1"/>
</dbReference>
<dbReference type="InterPro" id="IPR051931">
    <property type="entry name" value="PAK3-like"/>
</dbReference>
<evidence type="ECO:0000259" key="5">
    <source>
        <dbReference type="PROSITE" id="PS50011"/>
    </source>
</evidence>
<keyword evidence="4" id="KW-0067">ATP-binding</keyword>